<reference evidence="1" key="1">
    <citation type="journal article" date="2013" name="Environ. Microbiol.">
        <title>Microbiota from the distal guts of lean and obese adolescents exhibit partial functional redundancy besides clear differences in community structure.</title>
        <authorList>
            <person name="Ferrer M."/>
            <person name="Ruiz A."/>
            <person name="Lanza F."/>
            <person name="Haange S.B."/>
            <person name="Oberbach A."/>
            <person name="Till H."/>
            <person name="Bargiela R."/>
            <person name="Campoy C."/>
            <person name="Segura M.T."/>
            <person name="Richter M."/>
            <person name="von Bergen M."/>
            <person name="Seifert J."/>
            <person name="Suarez A."/>
        </authorList>
    </citation>
    <scope>NUCLEOTIDE SEQUENCE</scope>
</reference>
<dbReference type="InterPro" id="IPR005564">
    <property type="entry name" value="Major_capsid_GpE"/>
</dbReference>
<evidence type="ECO:0000313" key="1">
    <source>
        <dbReference type="EMBL" id="EKC67749.1"/>
    </source>
</evidence>
<dbReference type="Pfam" id="PF03864">
    <property type="entry name" value="Phage_cap_E"/>
    <property type="match status" value="1"/>
</dbReference>
<gene>
    <name evidence="1" type="ORF">LEA_09141</name>
</gene>
<name>K1TJK6_9ZZZZ</name>
<sequence>MQIPSFENNIFGLIPKEEWLDVGFNVSRPNDPVDALFPDEYSENLVAKWQEIANQYQLPVMADFHSFDSRTNIATRIPVDTHSIEKGLIKVKINQSERMRALLRSGVQNDAMYDYVIRDGIMLADQVVTRTKVAKNEVLATGKMTIKENDLDLTIDYGVKPEQTEFTFDFSEDADIPAQIQFVSDTAQEAGTTVDTIVTSRKVRNQMRANRAIQKRINGTLSEGAYVSNAALDTFLSTEYGINRVITNDLQYAIDGGIGADGRPIRTTKRYFPQNKMTFLGTGSAMTRIGAGLWGQTPEETVNTANTGLNVNQSGQHRYVMVSQWVENDPVVLWTRASGLFVPVIFNPQSIWIATITDAATGQLTVSSAAGTGKGNTTLTVNPAKESSSNLYKVKAGTTAPTAAYGQNVRTWSN</sequence>
<dbReference type="EMBL" id="AJWY01006116">
    <property type="protein sequence ID" value="EKC67749.1"/>
    <property type="molecule type" value="Genomic_DNA"/>
</dbReference>
<organism evidence="1">
    <name type="scientific">human gut metagenome</name>
    <dbReference type="NCBI Taxonomy" id="408170"/>
    <lineage>
        <taxon>unclassified sequences</taxon>
        <taxon>metagenomes</taxon>
        <taxon>organismal metagenomes</taxon>
    </lineage>
</organism>
<dbReference type="AlphaFoldDB" id="K1TJK6"/>
<proteinExistence type="predicted"/>
<protein>
    <submittedName>
        <fullName evidence="1">Phage protein</fullName>
    </submittedName>
</protein>
<accession>K1TJK6</accession>
<comment type="caution">
    <text evidence="1">The sequence shown here is derived from an EMBL/GenBank/DDBJ whole genome shotgun (WGS) entry which is preliminary data.</text>
</comment>
<feature type="non-terminal residue" evidence="1">
    <location>
        <position position="414"/>
    </location>
</feature>